<protein>
    <submittedName>
        <fullName evidence="2">Uncharacterized protein</fullName>
    </submittedName>
</protein>
<accession>A0A9Q0LUW3</accession>
<feature type="region of interest" description="Disordered" evidence="1">
    <location>
        <begin position="681"/>
        <end position="701"/>
    </location>
</feature>
<dbReference type="EMBL" id="JAPDFW010000033">
    <property type="protein sequence ID" value="KAJ5079357.1"/>
    <property type="molecule type" value="Genomic_DNA"/>
</dbReference>
<feature type="compositionally biased region" description="Basic and acidic residues" evidence="1">
    <location>
        <begin position="223"/>
        <end position="257"/>
    </location>
</feature>
<comment type="caution">
    <text evidence="2">The sequence shown here is derived from an EMBL/GenBank/DDBJ whole genome shotgun (WGS) entry which is preliminary data.</text>
</comment>
<name>A0A9Q0LUW3_ANAIG</name>
<organism evidence="2 3">
    <name type="scientific">Anaeramoeba ignava</name>
    <name type="common">Anaerobic marine amoeba</name>
    <dbReference type="NCBI Taxonomy" id="1746090"/>
    <lineage>
        <taxon>Eukaryota</taxon>
        <taxon>Metamonada</taxon>
        <taxon>Anaeramoebidae</taxon>
        <taxon>Anaeramoeba</taxon>
    </lineage>
</organism>
<sequence>MSQKDDEVFEWISGFVPDKISLKMKENLIWENLCKAAKVFSPEDNIQINKSLKENKKTFLEICKKLGVSKKNLGIKGKKNIPTLLSELKKIIEKSDKKINKKFQVKILDDQFNATNFGSVIIQDYYLTVETMSQKETSLCDQQLKVSVNPTKKYLVRFNFPSGKQFTVQFVEEDEEQFYLILKKVQNDIKNLDDKSKLKEPDLTTSSFETVDENQNDSDANQNEEKNEYKYQDKNANQNEEKNEYKYQDKNEYKYQDKNEYKYQDKNEYKYQDGNQNESQDEIELEDQNENQKQNQKTRQKNPKEKETKKRKKRKYPKKKHPILYPQISLKLFDIGDDNLQENQSNFRVHVIDQEKTASKGILELQINELQIKLPKKTHRSRYNMYLRILYDMNSKTVIKIQTKYSEFLAQFHNEFEAHKFLKSYNNIRKIHFDQAKVEERERRKEEKERIKEEQERIKAEKEKIRKEQERLKEEQERLARIKEEEEQERLEQEHEKNEYQNQNQNRNQNQNQNQNQVVLDSEIESDPENLSDRFVTQSSGVDSGPDQYIQENQDLEDSPKSRIHDPKIVLQSELETDYGESRNTAPDDEKTSTEFRIQLLSNEYEILEYARLVFRDKIVSIFAQDFGAKSGDVSKIKISHHPQNPLVTKFTFPDLQGVIVSFMNDSDHIQALSFMRKKKANPSANIKNPHTNVPTQNKTTTQISSSQFSVSIYNSKLENIGQGLLNINASQVELQTKNEDLLQNISEMKISLHPKKKEFMKITFKNKSQIVTFESENEHTQFNKLFRQAKRELRKNPQQETDPLVFNLDVVDKQLQNSSRVRIEFTQNQLELLIDGSKKIVSSYSKNQLKTYAHPKFSNIIHLRCHGFDDLISFETSAQKDKFLDQLKTRRTD</sequence>
<feature type="region of interest" description="Disordered" evidence="1">
    <location>
        <begin position="199"/>
        <end position="257"/>
    </location>
</feature>
<feature type="region of interest" description="Disordered" evidence="1">
    <location>
        <begin position="485"/>
        <end position="514"/>
    </location>
</feature>
<feature type="compositionally biased region" description="Basic residues" evidence="1">
    <location>
        <begin position="309"/>
        <end position="320"/>
    </location>
</feature>
<dbReference type="Proteomes" id="UP001149090">
    <property type="component" value="Unassembled WGS sequence"/>
</dbReference>
<keyword evidence="3" id="KW-1185">Reference proteome</keyword>
<feature type="region of interest" description="Disordered" evidence="1">
    <location>
        <begin position="438"/>
        <end position="458"/>
    </location>
</feature>
<feature type="region of interest" description="Disordered" evidence="1">
    <location>
        <begin position="534"/>
        <end position="591"/>
    </location>
</feature>
<evidence type="ECO:0000313" key="2">
    <source>
        <dbReference type="EMBL" id="KAJ5079357.1"/>
    </source>
</evidence>
<feature type="compositionally biased region" description="Low complexity" evidence="1">
    <location>
        <begin position="501"/>
        <end position="514"/>
    </location>
</feature>
<reference evidence="2" key="1">
    <citation type="submission" date="2022-10" db="EMBL/GenBank/DDBJ databases">
        <title>Novel sulphate-reducing endosymbionts in the free-living metamonad Anaeramoeba.</title>
        <authorList>
            <person name="Jerlstrom-Hultqvist J."/>
            <person name="Cepicka I."/>
            <person name="Gallot-Lavallee L."/>
            <person name="Salas-Leiva D."/>
            <person name="Curtis B.A."/>
            <person name="Zahonova K."/>
            <person name="Pipaliya S."/>
            <person name="Dacks J."/>
            <person name="Roger A.J."/>
        </authorList>
    </citation>
    <scope>NUCLEOTIDE SEQUENCE</scope>
    <source>
        <strain evidence="2">BMAN</strain>
    </source>
</reference>
<dbReference type="AlphaFoldDB" id="A0A9Q0LUW3"/>
<feature type="compositionally biased region" description="Basic and acidic residues" evidence="1">
    <location>
        <begin position="558"/>
        <end position="568"/>
    </location>
</feature>
<gene>
    <name evidence="2" type="ORF">M0811_04378</name>
</gene>
<evidence type="ECO:0000313" key="3">
    <source>
        <dbReference type="Proteomes" id="UP001149090"/>
    </source>
</evidence>
<feature type="region of interest" description="Disordered" evidence="1">
    <location>
        <begin position="272"/>
        <end position="320"/>
    </location>
</feature>
<feature type="compositionally biased region" description="Acidic residues" evidence="1">
    <location>
        <begin position="279"/>
        <end position="289"/>
    </location>
</feature>
<evidence type="ECO:0000256" key="1">
    <source>
        <dbReference type="SAM" id="MobiDB-lite"/>
    </source>
</evidence>
<feature type="compositionally biased region" description="Polar residues" evidence="1">
    <location>
        <begin position="683"/>
        <end position="701"/>
    </location>
</feature>
<feature type="compositionally biased region" description="Basic and acidic residues" evidence="1">
    <location>
        <begin position="485"/>
        <end position="499"/>
    </location>
</feature>
<proteinExistence type="predicted"/>